<dbReference type="Proteomes" id="UP000664761">
    <property type="component" value="Unassembled WGS sequence"/>
</dbReference>
<name>A0ABS3F971_9PROT</name>
<feature type="domain" description="Ppx/GppA phosphatase N-terminal" evidence="2">
    <location>
        <begin position="46"/>
        <end position="343"/>
    </location>
</feature>
<dbReference type="InterPro" id="IPR043129">
    <property type="entry name" value="ATPase_NBD"/>
</dbReference>
<organism evidence="3 4">
    <name type="scientific">Sneathiella sedimenti</name>
    <dbReference type="NCBI Taxonomy" id="2816034"/>
    <lineage>
        <taxon>Bacteria</taxon>
        <taxon>Pseudomonadati</taxon>
        <taxon>Pseudomonadota</taxon>
        <taxon>Alphaproteobacteria</taxon>
        <taxon>Sneathiellales</taxon>
        <taxon>Sneathiellaceae</taxon>
        <taxon>Sneathiella</taxon>
    </lineage>
</organism>
<dbReference type="EMBL" id="JAFLNC010000004">
    <property type="protein sequence ID" value="MBO0334482.1"/>
    <property type="molecule type" value="Genomic_DNA"/>
</dbReference>
<reference evidence="3 4" key="1">
    <citation type="submission" date="2021-03" db="EMBL/GenBank/DDBJ databases">
        <title>Sneathiella sp. CAU 1612 isolated from Kang Won-do.</title>
        <authorList>
            <person name="Kim W."/>
        </authorList>
    </citation>
    <scope>NUCLEOTIDE SEQUENCE [LARGE SCALE GENOMIC DNA]</scope>
    <source>
        <strain evidence="3 4">CAU 1612</strain>
    </source>
</reference>
<dbReference type="CDD" id="cd24054">
    <property type="entry name" value="ASKHA_NBD_AaPPX-GppA_MtPPX2-like"/>
    <property type="match status" value="1"/>
</dbReference>
<evidence type="ECO:0000259" key="2">
    <source>
        <dbReference type="Pfam" id="PF02541"/>
    </source>
</evidence>
<gene>
    <name evidence="3" type="ORF">J0X12_12715</name>
</gene>
<dbReference type="Gene3D" id="3.30.420.40">
    <property type="match status" value="1"/>
</dbReference>
<accession>A0ABS3F971</accession>
<evidence type="ECO:0000256" key="1">
    <source>
        <dbReference type="SAM" id="MobiDB-lite"/>
    </source>
</evidence>
<dbReference type="InterPro" id="IPR050273">
    <property type="entry name" value="GppA/Ppx_hydrolase"/>
</dbReference>
<dbReference type="Pfam" id="PF02541">
    <property type="entry name" value="Ppx-GppA"/>
    <property type="match status" value="1"/>
</dbReference>
<keyword evidence="4" id="KW-1185">Reference proteome</keyword>
<evidence type="ECO:0000313" key="3">
    <source>
        <dbReference type="EMBL" id="MBO0334482.1"/>
    </source>
</evidence>
<dbReference type="InterPro" id="IPR003695">
    <property type="entry name" value="Ppx_GppA_N"/>
</dbReference>
<evidence type="ECO:0000313" key="4">
    <source>
        <dbReference type="Proteomes" id="UP000664761"/>
    </source>
</evidence>
<dbReference type="RefSeq" id="WP_207046318.1">
    <property type="nucleotide sequence ID" value="NZ_JAFLNC010000004.1"/>
</dbReference>
<proteinExistence type="predicted"/>
<dbReference type="PANTHER" id="PTHR30005">
    <property type="entry name" value="EXOPOLYPHOSPHATASE"/>
    <property type="match status" value="1"/>
</dbReference>
<dbReference type="SUPFAM" id="SSF53067">
    <property type="entry name" value="Actin-like ATPase domain"/>
    <property type="match status" value="2"/>
</dbReference>
<protein>
    <submittedName>
        <fullName evidence="3">Ppx/GppA family phosphatase</fullName>
    </submittedName>
</protein>
<sequence>MATTQPRRTDKSDRRRYRRNFNNGRDSSSDIFGALDLGTNNCRLLIAKQQGKGFRVIDSFSRIVRLGEGVSLTGQLSEAAIERTVEALGICADKMRRAGVTHMRCVATEVCRKADNSEDFLDRVRIDCGIELDIISTAEEAALAAEGCGPLIDYRHQNALVFDIGGGSTELVWLGLKGRKQSEVLGWMSIPVGVVTLTERHGGMQVSPAAYAEMITDVCQHVDEFEAAHGIAGQIRDGRVQMLGTSGTVTTLAGVHFGLERYSRRRVDGAWLNTSAMIDICHRLSTSDYETRKKEPCIGEERADLVVSGCAIVEAMHSRWPVKKLRVADRGLREGMLLGMMRRATRDRRRAAEAAARQRKQKAAREPKAAT</sequence>
<feature type="region of interest" description="Disordered" evidence="1">
    <location>
        <begin position="1"/>
        <end position="22"/>
    </location>
</feature>
<feature type="region of interest" description="Disordered" evidence="1">
    <location>
        <begin position="351"/>
        <end position="371"/>
    </location>
</feature>
<comment type="caution">
    <text evidence="3">The sequence shown here is derived from an EMBL/GenBank/DDBJ whole genome shotgun (WGS) entry which is preliminary data.</text>
</comment>
<dbReference type="PANTHER" id="PTHR30005:SF0">
    <property type="entry name" value="RETROGRADE REGULATION PROTEIN 2"/>
    <property type="match status" value="1"/>
</dbReference>
<dbReference type="Gene3D" id="3.30.420.150">
    <property type="entry name" value="Exopolyphosphatase. Domain 2"/>
    <property type="match status" value="1"/>
</dbReference>